<organism evidence="1 2">
    <name type="scientific">Schumannella soli</name>
    <dbReference type="NCBI Taxonomy" id="2590779"/>
    <lineage>
        <taxon>Bacteria</taxon>
        <taxon>Bacillati</taxon>
        <taxon>Actinomycetota</taxon>
        <taxon>Actinomycetes</taxon>
        <taxon>Micrococcales</taxon>
        <taxon>Microbacteriaceae</taxon>
        <taxon>Schumannella</taxon>
    </lineage>
</organism>
<dbReference type="Proteomes" id="UP000316252">
    <property type="component" value="Unassembled WGS sequence"/>
</dbReference>
<dbReference type="Gene3D" id="2.60.300.12">
    <property type="entry name" value="HesB-like domain"/>
    <property type="match status" value="1"/>
</dbReference>
<gene>
    <name evidence="1" type="ORF">FJ657_06865</name>
</gene>
<protein>
    <submittedName>
        <fullName evidence="1">Fe-S cluster assembly protein HesB</fullName>
    </submittedName>
</protein>
<comment type="caution">
    <text evidence="1">The sequence shown here is derived from an EMBL/GenBank/DDBJ whole genome shotgun (WGS) entry which is preliminary data.</text>
</comment>
<dbReference type="SUPFAM" id="SSF89360">
    <property type="entry name" value="HesB-like domain"/>
    <property type="match status" value="1"/>
</dbReference>
<name>A0A506Y578_9MICO</name>
<evidence type="ECO:0000313" key="1">
    <source>
        <dbReference type="EMBL" id="TPW75599.1"/>
    </source>
</evidence>
<sequence>MLTMTPAASTVVKTLIAQNPEVEDGGLRIDAGGAEGVDFAVSITEVPEPTDSVVESDGAKVFLGESAVMVLDDKVLDASVDDAGAVQFAIAQQG</sequence>
<dbReference type="AlphaFoldDB" id="A0A506Y578"/>
<dbReference type="OrthoDB" id="4868950at2"/>
<accession>A0A506Y578</accession>
<reference evidence="1 2" key="1">
    <citation type="submission" date="2019-06" db="EMBL/GenBank/DDBJ databases">
        <authorList>
            <person name="Li F."/>
        </authorList>
    </citation>
    <scope>NUCLEOTIDE SEQUENCE [LARGE SCALE GENOMIC DNA]</scope>
    <source>
        <strain evidence="1 2">10F1D-1</strain>
    </source>
</reference>
<dbReference type="EMBL" id="VHQG01000002">
    <property type="protein sequence ID" value="TPW75599.1"/>
    <property type="molecule type" value="Genomic_DNA"/>
</dbReference>
<evidence type="ECO:0000313" key="2">
    <source>
        <dbReference type="Proteomes" id="UP000316252"/>
    </source>
</evidence>
<dbReference type="InterPro" id="IPR035903">
    <property type="entry name" value="HesB-like_dom_sf"/>
</dbReference>
<keyword evidence="2" id="KW-1185">Reference proteome</keyword>
<proteinExistence type="predicted"/>